<organism evidence="9 10">
    <name type="scientific">Rhizobium alvei</name>
    <dbReference type="NCBI Taxonomy" id="1132659"/>
    <lineage>
        <taxon>Bacteria</taxon>
        <taxon>Pseudomonadati</taxon>
        <taxon>Pseudomonadota</taxon>
        <taxon>Alphaproteobacteria</taxon>
        <taxon>Hyphomicrobiales</taxon>
        <taxon>Rhizobiaceae</taxon>
        <taxon>Rhizobium/Agrobacterium group</taxon>
        <taxon>Rhizobium</taxon>
    </lineage>
</organism>
<evidence type="ECO:0000313" key="9">
    <source>
        <dbReference type="EMBL" id="MDO6966608.1"/>
    </source>
</evidence>
<sequence length="312" mass="33702">MTRFAFLLRRPFELIPVLFGISLISFVLLQLTPGDPVRLLLGPKAGDAAIALVRERYGLDQPLLVQYFYYIKNVLMGDFGQSISYRSAIGPILLERIGPTLYILVYGLALSVALTLLLGVLAARSRGGVIDQTIRIICVVGVGVPSYVAGLLLVLVFSLSFKFFPVSGYADGIFANLHHLFLPALTIAISVTPVLTRNFRATLLQQMNAGYATAALSKGVSPSQVFWRHVFWNSLLPTVSLFGVVASFLIGGTVVIENVFNIPGLGLLLVRSVLSRDYLVVQGVTIVMALGIVLSNLIVDIVVAALDPRTGT</sequence>
<comment type="similarity">
    <text evidence="7">Belongs to the binding-protein-dependent transport system permease family.</text>
</comment>
<accession>A0ABT8YTE1</accession>
<feature type="domain" description="ABC transmembrane type-1" evidence="8">
    <location>
        <begin position="97"/>
        <end position="303"/>
    </location>
</feature>
<comment type="caution">
    <text evidence="9">The sequence shown here is derived from an EMBL/GenBank/DDBJ whole genome shotgun (WGS) entry which is preliminary data.</text>
</comment>
<reference evidence="9" key="1">
    <citation type="journal article" date="2015" name="Int. J. Syst. Evol. Microbiol.">
        <title>Rhizobium alvei sp. nov., isolated from a freshwater river.</title>
        <authorList>
            <person name="Sheu S.Y."/>
            <person name="Huang H.W."/>
            <person name="Young C.C."/>
            <person name="Chen W.M."/>
        </authorList>
    </citation>
    <scope>NUCLEOTIDE SEQUENCE</scope>
    <source>
        <strain evidence="9">TNR-22</strain>
    </source>
</reference>
<keyword evidence="4 7" id="KW-0812">Transmembrane</keyword>
<feature type="transmembrane region" description="Helical" evidence="7">
    <location>
        <begin position="235"/>
        <end position="260"/>
    </location>
</feature>
<dbReference type="InterPro" id="IPR035906">
    <property type="entry name" value="MetI-like_sf"/>
</dbReference>
<evidence type="ECO:0000256" key="5">
    <source>
        <dbReference type="ARBA" id="ARBA00022989"/>
    </source>
</evidence>
<dbReference type="Gene3D" id="1.10.3720.10">
    <property type="entry name" value="MetI-like"/>
    <property type="match status" value="1"/>
</dbReference>
<dbReference type="CDD" id="cd06261">
    <property type="entry name" value="TM_PBP2"/>
    <property type="match status" value="1"/>
</dbReference>
<dbReference type="InterPro" id="IPR045621">
    <property type="entry name" value="BPD_transp_1_N"/>
</dbReference>
<keyword evidence="2 7" id="KW-0813">Transport</keyword>
<keyword evidence="6 7" id="KW-0472">Membrane</keyword>
<keyword evidence="3" id="KW-1003">Cell membrane</keyword>
<protein>
    <submittedName>
        <fullName evidence="9">ABC transporter permease</fullName>
    </submittedName>
</protein>
<evidence type="ECO:0000259" key="8">
    <source>
        <dbReference type="PROSITE" id="PS50928"/>
    </source>
</evidence>
<name>A0ABT8YTE1_9HYPH</name>
<dbReference type="Proteomes" id="UP001174932">
    <property type="component" value="Unassembled WGS sequence"/>
</dbReference>
<dbReference type="Pfam" id="PF19300">
    <property type="entry name" value="BPD_transp_1_N"/>
    <property type="match status" value="1"/>
</dbReference>
<dbReference type="PROSITE" id="PS50928">
    <property type="entry name" value="ABC_TM1"/>
    <property type="match status" value="1"/>
</dbReference>
<evidence type="ECO:0000256" key="7">
    <source>
        <dbReference type="RuleBase" id="RU363032"/>
    </source>
</evidence>
<feature type="transmembrane region" description="Helical" evidence="7">
    <location>
        <begin position="280"/>
        <end position="306"/>
    </location>
</feature>
<dbReference type="Pfam" id="PF00528">
    <property type="entry name" value="BPD_transp_1"/>
    <property type="match status" value="1"/>
</dbReference>
<feature type="transmembrane region" description="Helical" evidence="7">
    <location>
        <begin position="101"/>
        <end position="122"/>
    </location>
</feature>
<feature type="transmembrane region" description="Helical" evidence="7">
    <location>
        <begin position="134"/>
        <end position="157"/>
    </location>
</feature>
<dbReference type="EMBL" id="JAUOZU010000019">
    <property type="protein sequence ID" value="MDO6966608.1"/>
    <property type="molecule type" value="Genomic_DNA"/>
</dbReference>
<feature type="transmembrane region" description="Helical" evidence="7">
    <location>
        <begin position="12"/>
        <end position="31"/>
    </location>
</feature>
<keyword evidence="10" id="KW-1185">Reference proteome</keyword>
<evidence type="ECO:0000256" key="3">
    <source>
        <dbReference type="ARBA" id="ARBA00022475"/>
    </source>
</evidence>
<dbReference type="PANTHER" id="PTHR43163:SF6">
    <property type="entry name" value="DIPEPTIDE TRANSPORT SYSTEM PERMEASE PROTEIN DPPB-RELATED"/>
    <property type="match status" value="1"/>
</dbReference>
<gene>
    <name evidence="9" type="ORF">Q4481_21845</name>
</gene>
<evidence type="ECO:0000256" key="2">
    <source>
        <dbReference type="ARBA" id="ARBA00022448"/>
    </source>
</evidence>
<evidence type="ECO:0000256" key="6">
    <source>
        <dbReference type="ARBA" id="ARBA00023136"/>
    </source>
</evidence>
<dbReference type="InterPro" id="IPR000515">
    <property type="entry name" value="MetI-like"/>
</dbReference>
<feature type="transmembrane region" description="Helical" evidence="7">
    <location>
        <begin position="177"/>
        <end position="196"/>
    </location>
</feature>
<evidence type="ECO:0000313" key="10">
    <source>
        <dbReference type="Proteomes" id="UP001174932"/>
    </source>
</evidence>
<keyword evidence="5 7" id="KW-1133">Transmembrane helix</keyword>
<comment type="subcellular location">
    <subcellularLocation>
        <location evidence="1 7">Cell membrane</location>
        <topology evidence="1 7">Multi-pass membrane protein</topology>
    </subcellularLocation>
</comment>
<dbReference type="PANTHER" id="PTHR43163">
    <property type="entry name" value="DIPEPTIDE TRANSPORT SYSTEM PERMEASE PROTEIN DPPB-RELATED"/>
    <property type="match status" value="1"/>
</dbReference>
<dbReference type="SUPFAM" id="SSF161098">
    <property type="entry name" value="MetI-like"/>
    <property type="match status" value="1"/>
</dbReference>
<dbReference type="RefSeq" id="WP_304378532.1">
    <property type="nucleotide sequence ID" value="NZ_JAUOZU010000019.1"/>
</dbReference>
<proteinExistence type="inferred from homology"/>
<reference evidence="9" key="2">
    <citation type="submission" date="2023-07" db="EMBL/GenBank/DDBJ databases">
        <authorList>
            <person name="Shen H."/>
        </authorList>
    </citation>
    <scope>NUCLEOTIDE SEQUENCE</scope>
    <source>
        <strain evidence="9">TNR-22</strain>
    </source>
</reference>
<evidence type="ECO:0000256" key="4">
    <source>
        <dbReference type="ARBA" id="ARBA00022692"/>
    </source>
</evidence>
<evidence type="ECO:0000256" key="1">
    <source>
        <dbReference type="ARBA" id="ARBA00004651"/>
    </source>
</evidence>